<name>M5RH31_9BACT</name>
<evidence type="ECO:0000313" key="2">
    <source>
        <dbReference type="Proteomes" id="UP000011991"/>
    </source>
</evidence>
<keyword evidence="2" id="KW-1185">Reference proteome</keyword>
<sequence length="73" mass="7910">MTRTPMSSLGIDRSENPAVSGRENMIVPTLWSGDPTRLKRVAVAVVPNAMVTANGNFSSVIEQVRFPLTPVKN</sequence>
<dbReference type="EMBL" id="ANOG01000632">
    <property type="protein sequence ID" value="EMI18650.1"/>
    <property type="molecule type" value="Genomic_DNA"/>
</dbReference>
<accession>M5RH31</accession>
<organism evidence="1 2">
    <name type="scientific">Rhodopirellula maiorica SM1</name>
    <dbReference type="NCBI Taxonomy" id="1265738"/>
    <lineage>
        <taxon>Bacteria</taxon>
        <taxon>Pseudomonadati</taxon>
        <taxon>Planctomycetota</taxon>
        <taxon>Planctomycetia</taxon>
        <taxon>Pirellulales</taxon>
        <taxon>Pirellulaceae</taxon>
        <taxon>Novipirellula</taxon>
    </lineage>
</organism>
<evidence type="ECO:0000313" key="1">
    <source>
        <dbReference type="EMBL" id="EMI18650.1"/>
    </source>
</evidence>
<dbReference type="Proteomes" id="UP000011991">
    <property type="component" value="Unassembled WGS sequence"/>
</dbReference>
<protein>
    <submittedName>
        <fullName evidence="1">Uncharacterized protein</fullName>
    </submittedName>
</protein>
<reference evidence="1 2" key="1">
    <citation type="journal article" date="2013" name="Mar. Genomics">
        <title>Expression of sulfatases in Rhodopirellula baltica and the diversity of sulfatases in the genus Rhodopirellula.</title>
        <authorList>
            <person name="Wegner C.E."/>
            <person name="Richter-Heitmann T."/>
            <person name="Klindworth A."/>
            <person name="Klockow C."/>
            <person name="Richter M."/>
            <person name="Achstetter T."/>
            <person name="Glockner F.O."/>
            <person name="Harder J."/>
        </authorList>
    </citation>
    <scope>NUCLEOTIDE SEQUENCE [LARGE SCALE GENOMIC DNA]</scope>
    <source>
        <strain evidence="1 2">SM1</strain>
    </source>
</reference>
<dbReference type="PATRIC" id="fig|1265738.3.peg.4441"/>
<dbReference type="AlphaFoldDB" id="M5RH31"/>
<comment type="caution">
    <text evidence="1">The sequence shown here is derived from an EMBL/GenBank/DDBJ whole genome shotgun (WGS) entry which is preliminary data.</text>
</comment>
<dbReference type="RefSeq" id="WP_008700445.1">
    <property type="nucleotide sequence ID" value="NZ_ANOG01000632.1"/>
</dbReference>
<gene>
    <name evidence="1" type="ORF">RMSM_04426</name>
</gene>
<proteinExistence type="predicted"/>